<evidence type="ECO:0000313" key="8">
    <source>
        <dbReference type="EMBL" id="NMI02037.1"/>
    </source>
</evidence>
<evidence type="ECO:0000256" key="6">
    <source>
        <dbReference type="SAM" id="MobiDB-lite"/>
    </source>
</evidence>
<evidence type="ECO:0000256" key="2">
    <source>
        <dbReference type="ARBA" id="ARBA00022643"/>
    </source>
</evidence>
<feature type="region of interest" description="Disordered" evidence="6">
    <location>
        <begin position="432"/>
        <end position="454"/>
    </location>
</feature>
<reference evidence="8 9" key="1">
    <citation type="submission" date="2020-04" db="EMBL/GenBank/DDBJ databases">
        <authorList>
            <person name="Klaysubun C."/>
            <person name="Duangmal K."/>
            <person name="Lipun K."/>
        </authorList>
    </citation>
    <scope>NUCLEOTIDE SEQUENCE [LARGE SCALE GENOMIC DNA]</scope>
    <source>
        <strain evidence="8 9">K10HN5</strain>
    </source>
</reference>
<comment type="similarity">
    <text evidence="5">Belongs to the NtaA/SnaA/DszA monooxygenase family.</text>
</comment>
<dbReference type="PIRSF" id="PIRSF000337">
    <property type="entry name" value="NTA_MOA"/>
    <property type="match status" value="1"/>
</dbReference>
<dbReference type="InterPro" id="IPR036661">
    <property type="entry name" value="Luciferase-like_sf"/>
</dbReference>
<evidence type="ECO:0000256" key="1">
    <source>
        <dbReference type="ARBA" id="ARBA00022630"/>
    </source>
</evidence>
<comment type="caution">
    <text evidence="8">The sequence shown here is derived from an EMBL/GenBank/DDBJ whole genome shotgun (WGS) entry which is preliminary data.</text>
</comment>
<evidence type="ECO:0000256" key="4">
    <source>
        <dbReference type="ARBA" id="ARBA00023033"/>
    </source>
</evidence>
<dbReference type="InterPro" id="IPR016215">
    <property type="entry name" value="NTA_MOA"/>
</dbReference>
<feature type="domain" description="Luciferase-like" evidence="7">
    <location>
        <begin position="27"/>
        <end position="386"/>
    </location>
</feature>
<evidence type="ECO:0000256" key="5">
    <source>
        <dbReference type="ARBA" id="ARBA00033748"/>
    </source>
</evidence>
<dbReference type="Pfam" id="PF00296">
    <property type="entry name" value="Bac_luciferase"/>
    <property type="match status" value="1"/>
</dbReference>
<dbReference type="InterPro" id="IPR011251">
    <property type="entry name" value="Luciferase-like_dom"/>
</dbReference>
<dbReference type="NCBIfam" id="TIGR03860">
    <property type="entry name" value="FMN_nitrolo"/>
    <property type="match status" value="1"/>
</dbReference>
<dbReference type="Proteomes" id="UP000820669">
    <property type="component" value="Unassembled WGS sequence"/>
</dbReference>
<keyword evidence="1" id="KW-0285">Flavoprotein</keyword>
<keyword evidence="4" id="KW-0503">Monooxygenase</keyword>
<dbReference type="SUPFAM" id="SSF51679">
    <property type="entry name" value="Bacterial luciferase-like"/>
    <property type="match status" value="1"/>
</dbReference>
<dbReference type="RefSeq" id="WP_169385544.1">
    <property type="nucleotide sequence ID" value="NZ_JAAXLA010000116.1"/>
</dbReference>
<keyword evidence="9" id="KW-1185">Reference proteome</keyword>
<sequence length="454" mass="49552">MSRILLNAFDMACVGHQSAGLWRHPDDQGHRYRDLDYWTDLALLLERGGFDALFLADVLGVYDVYGGSRDAAVRQAAQVPVNDPVLAVPAMAAVTERLGFGVTLSLAYEHPYTLARRMTTLDHLTKGRVAWNIVTSYLDSAARNLGRGEQIPHDERYELAEEYLEVCYKLWEGSWESDAVVRDAQRGIFTDPGKVHDIEHKGRYFDVPGPFLCEPSPQRTPVLFQAGASPRGARFAAIHAEAVFVSGPTPAVVRRSVDAVRQQAAAAGRDAKAIKIFAMLTPITAATDAAAYAKRDSYLEQASHEGAMALFGGWTGVDLADAHSDDRLKYVETDATRSALAAFTTADPDREWTVGELARFIAIGGRGPVVVGSGATVADELERWVEEADVDGFNIAYAVTPGTFTDFIEHVVPELHRRGRTHRPPAASTLRENLGTALGPGLPDDHPGARYRRG</sequence>
<protein>
    <submittedName>
        <fullName evidence="8">LLM class flavin-dependent oxidoreductase</fullName>
    </submittedName>
</protein>
<dbReference type="InterPro" id="IPR051260">
    <property type="entry name" value="Diverse_substr_monoxygenases"/>
</dbReference>
<dbReference type="Gene3D" id="3.20.20.30">
    <property type="entry name" value="Luciferase-like domain"/>
    <property type="match status" value="1"/>
</dbReference>
<proteinExistence type="inferred from homology"/>
<dbReference type="PANTHER" id="PTHR30011:SF16">
    <property type="entry name" value="C2H2 FINGER DOMAIN TRANSCRIPTION FACTOR (EUROFUNG)-RELATED"/>
    <property type="match status" value="1"/>
</dbReference>
<dbReference type="EMBL" id="JAAXLA010000116">
    <property type="protein sequence ID" value="NMI02037.1"/>
    <property type="molecule type" value="Genomic_DNA"/>
</dbReference>
<dbReference type="PANTHER" id="PTHR30011">
    <property type="entry name" value="ALKANESULFONATE MONOOXYGENASE-RELATED"/>
    <property type="match status" value="1"/>
</dbReference>
<accession>A0ABX1SKF1</accession>
<evidence type="ECO:0000259" key="7">
    <source>
        <dbReference type="Pfam" id="PF00296"/>
    </source>
</evidence>
<keyword evidence="3" id="KW-0560">Oxidoreductase</keyword>
<evidence type="ECO:0000256" key="3">
    <source>
        <dbReference type="ARBA" id="ARBA00023002"/>
    </source>
</evidence>
<name>A0ABX1SKF1_9PSEU</name>
<evidence type="ECO:0000313" key="9">
    <source>
        <dbReference type="Proteomes" id="UP000820669"/>
    </source>
</evidence>
<organism evidence="8 9">
    <name type="scientific">Pseudonocardia acidicola</name>
    <dbReference type="NCBI Taxonomy" id="2724939"/>
    <lineage>
        <taxon>Bacteria</taxon>
        <taxon>Bacillati</taxon>
        <taxon>Actinomycetota</taxon>
        <taxon>Actinomycetes</taxon>
        <taxon>Pseudonocardiales</taxon>
        <taxon>Pseudonocardiaceae</taxon>
        <taxon>Pseudonocardia</taxon>
    </lineage>
</organism>
<gene>
    <name evidence="8" type="ORF">HF526_32785</name>
</gene>
<keyword evidence="2" id="KW-0288">FMN</keyword>